<dbReference type="SMART" id="SM00360">
    <property type="entry name" value="RRM"/>
    <property type="match status" value="1"/>
</dbReference>
<evidence type="ECO:0000259" key="3">
    <source>
        <dbReference type="PROSITE" id="PS50102"/>
    </source>
</evidence>
<dbReference type="InterPro" id="IPR019734">
    <property type="entry name" value="TPR_rpt"/>
</dbReference>
<dbReference type="GO" id="GO:0003723">
    <property type="term" value="F:RNA binding"/>
    <property type="evidence" value="ECO:0007669"/>
    <property type="project" value="UniProtKB-UniRule"/>
</dbReference>
<evidence type="ECO:0000313" key="4">
    <source>
        <dbReference type="EMBL" id="RWS05500.1"/>
    </source>
</evidence>
<dbReference type="EMBL" id="NCKU01004735">
    <property type="protein sequence ID" value="RWS05500.1"/>
    <property type="molecule type" value="Genomic_DNA"/>
</dbReference>
<dbReference type="InterPro" id="IPR000504">
    <property type="entry name" value="RRM_dom"/>
</dbReference>
<dbReference type="Gene3D" id="3.30.70.330">
    <property type="match status" value="1"/>
</dbReference>
<dbReference type="Pfam" id="PF00076">
    <property type="entry name" value="RRM_1"/>
    <property type="match status" value="1"/>
</dbReference>
<dbReference type="PANTHER" id="PTHR47678">
    <property type="entry name" value="TETRATRICOPEPTIDE REPEAT PROTEIN 31"/>
    <property type="match status" value="1"/>
</dbReference>
<dbReference type="OrthoDB" id="2017782at2759"/>
<keyword evidence="5" id="KW-1185">Reference proteome</keyword>
<name>A0A3S3NT19_9ACAR</name>
<evidence type="ECO:0000256" key="2">
    <source>
        <dbReference type="PROSITE-ProRule" id="PRU00176"/>
    </source>
</evidence>
<organism evidence="4 5">
    <name type="scientific">Dinothrombium tinctorium</name>
    <dbReference type="NCBI Taxonomy" id="1965070"/>
    <lineage>
        <taxon>Eukaryota</taxon>
        <taxon>Metazoa</taxon>
        <taxon>Ecdysozoa</taxon>
        <taxon>Arthropoda</taxon>
        <taxon>Chelicerata</taxon>
        <taxon>Arachnida</taxon>
        <taxon>Acari</taxon>
        <taxon>Acariformes</taxon>
        <taxon>Trombidiformes</taxon>
        <taxon>Prostigmata</taxon>
        <taxon>Anystina</taxon>
        <taxon>Parasitengona</taxon>
        <taxon>Trombidioidea</taxon>
        <taxon>Trombidiidae</taxon>
        <taxon>Dinothrombium</taxon>
    </lineage>
</organism>
<dbReference type="InterPro" id="IPR011990">
    <property type="entry name" value="TPR-like_helical_dom_sf"/>
</dbReference>
<dbReference type="AlphaFoldDB" id="A0A3S3NT19"/>
<dbReference type="CDD" id="cd00590">
    <property type="entry name" value="RRM_SF"/>
    <property type="match status" value="1"/>
</dbReference>
<dbReference type="Gene3D" id="1.25.40.10">
    <property type="entry name" value="Tetratricopeptide repeat domain"/>
    <property type="match status" value="1"/>
</dbReference>
<dbReference type="InterPro" id="IPR035979">
    <property type="entry name" value="RBD_domain_sf"/>
</dbReference>
<keyword evidence="1 2" id="KW-0694">RNA-binding</keyword>
<sequence length="475" mass="54347">MSLRENRSNRDSVIEFQPIPTQHADQVEEGSLDAEVIDALTNDNFLVQYSEKSDNEFEFAIKNDKGEDILSSSCEYNSCACRTVYQLSFVDRHSKEVFRLTRTGGFCFEPYVFEIESPPEGCIAKIKLEPFPIAPRVRHSNEDKTARIAKSVDVAEEANKLIAVGNYSAAMQLLTVAIELNANDYRFFVNRSFCYESLKVYDLALKDAEFAIKLNPKRSKCHYRRGKALIGLGLLEEAERSFFRVVALEDGDSKTTESQLLQLRIKALNDLGVDRQMAAFIAKNYKCINEIYANRDSILKIRPNDKRVVTFENNCEKDDNFEKQSIRVTNPFGWKGLQVSNLNPDVKLDSLRNIFSTFGELKRCEIFHSDDKVCCLIHYNNPESPRFAMAAYQGAVIKDVSLNDTQPLRILFRPNDEQKGDKFQKKLGGKECYYWRTTGCLLSTCKRLHVAENKGVDLQPWMQKSNSLQTFKVEP</sequence>
<protein>
    <recommendedName>
        <fullName evidence="3">RRM domain-containing protein</fullName>
    </recommendedName>
</protein>
<accession>A0A3S3NT19</accession>
<dbReference type="PROSITE" id="PS50102">
    <property type="entry name" value="RRM"/>
    <property type="match status" value="1"/>
</dbReference>
<dbReference type="Proteomes" id="UP000285301">
    <property type="component" value="Unassembled WGS sequence"/>
</dbReference>
<dbReference type="STRING" id="1965070.A0A3S3NT19"/>
<feature type="domain" description="RRM" evidence="3">
    <location>
        <begin position="335"/>
        <end position="415"/>
    </location>
</feature>
<reference evidence="4 5" key="1">
    <citation type="journal article" date="2018" name="Gigascience">
        <title>Genomes of trombidid mites reveal novel predicted allergens and laterally-transferred genes associated with secondary metabolism.</title>
        <authorList>
            <person name="Dong X."/>
            <person name="Chaisiri K."/>
            <person name="Xia D."/>
            <person name="Armstrong S.D."/>
            <person name="Fang Y."/>
            <person name="Donnelly M.J."/>
            <person name="Kadowaki T."/>
            <person name="McGarry J.W."/>
            <person name="Darby A.C."/>
            <person name="Makepeace B.L."/>
        </authorList>
    </citation>
    <scope>NUCLEOTIDE SEQUENCE [LARGE SCALE GENOMIC DNA]</scope>
    <source>
        <strain evidence="4">UoL-WK</strain>
    </source>
</reference>
<dbReference type="SUPFAM" id="SSF48452">
    <property type="entry name" value="TPR-like"/>
    <property type="match status" value="1"/>
</dbReference>
<comment type="caution">
    <text evidence="4">The sequence shown here is derived from an EMBL/GenBank/DDBJ whole genome shotgun (WGS) entry which is preliminary data.</text>
</comment>
<evidence type="ECO:0000313" key="5">
    <source>
        <dbReference type="Proteomes" id="UP000285301"/>
    </source>
</evidence>
<dbReference type="SMART" id="SM00028">
    <property type="entry name" value="TPR"/>
    <property type="match status" value="3"/>
</dbReference>
<gene>
    <name evidence="4" type="ORF">B4U79_16306</name>
</gene>
<dbReference type="InterPro" id="IPR012677">
    <property type="entry name" value="Nucleotide-bd_a/b_plait_sf"/>
</dbReference>
<dbReference type="PANTHER" id="PTHR47678:SF4">
    <property type="entry name" value="SHOCK PROTEIN 70 (HSP70)-INTERACTING PROTEIN, PUTATIVE-RELATED"/>
    <property type="match status" value="1"/>
</dbReference>
<evidence type="ECO:0000256" key="1">
    <source>
        <dbReference type="ARBA" id="ARBA00022884"/>
    </source>
</evidence>
<proteinExistence type="predicted"/>
<dbReference type="SUPFAM" id="SSF54928">
    <property type="entry name" value="RNA-binding domain, RBD"/>
    <property type="match status" value="1"/>
</dbReference>